<protein>
    <submittedName>
        <fullName evidence="2">Uncharacterized protein</fullName>
    </submittedName>
</protein>
<reference evidence="2" key="1">
    <citation type="journal article" date="2019" name="PLoS Negl. Trop. Dis.">
        <title>Revisiting the worldwide diversity of Leptospira species in the environment.</title>
        <authorList>
            <person name="Vincent A.T."/>
            <person name="Schiettekatte O."/>
            <person name="Bourhy P."/>
            <person name="Veyrier F.J."/>
            <person name="Picardeau M."/>
        </authorList>
    </citation>
    <scope>NUCLEOTIDE SEQUENCE [LARGE SCALE GENOMIC DNA]</scope>
    <source>
        <strain evidence="2">SSW15</strain>
    </source>
</reference>
<comment type="caution">
    <text evidence="2">The sequence shown here is derived from an EMBL/GenBank/DDBJ whole genome shotgun (WGS) entry which is preliminary data.</text>
</comment>
<evidence type="ECO:0000313" key="2">
    <source>
        <dbReference type="EMBL" id="TGK11641.1"/>
    </source>
</evidence>
<dbReference type="OrthoDB" id="327419at2"/>
<gene>
    <name evidence="2" type="ORF">EHO60_04910</name>
</gene>
<dbReference type="RefSeq" id="WP_135767045.1">
    <property type="nucleotide sequence ID" value="NZ_RQET01000004.1"/>
</dbReference>
<sequence>MSQITQFFSNLKADFDRLSQSIDNLVKTYNAIVDFLELVSSIFPLDLVLVLLFSIPLLVVFNSLSPSSPRINYTIAVLAVSGIRSFLQHSISESWDLFATVKTAVILLLPAYGFLLSRFLVGIGRRVRLRKRALAPRNLEESFTFVQASFRSLAADLYQELESAGDSSFVDGEKLLPALQNLEESLKGLRRTLEGNSST</sequence>
<keyword evidence="1" id="KW-0472">Membrane</keyword>
<evidence type="ECO:0000313" key="3">
    <source>
        <dbReference type="Proteomes" id="UP000298458"/>
    </source>
</evidence>
<name>A0A4R9GH29_9LEPT</name>
<feature type="transmembrane region" description="Helical" evidence="1">
    <location>
        <begin position="73"/>
        <end position="91"/>
    </location>
</feature>
<dbReference type="AlphaFoldDB" id="A0A4R9GH29"/>
<keyword evidence="3" id="KW-1185">Reference proteome</keyword>
<dbReference type="Proteomes" id="UP000298458">
    <property type="component" value="Unassembled WGS sequence"/>
</dbReference>
<organism evidence="2 3">
    <name type="scientific">Leptospira fletcheri</name>
    <dbReference type="NCBI Taxonomy" id="2484981"/>
    <lineage>
        <taxon>Bacteria</taxon>
        <taxon>Pseudomonadati</taxon>
        <taxon>Spirochaetota</taxon>
        <taxon>Spirochaetia</taxon>
        <taxon>Leptospirales</taxon>
        <taxon>Leptospiraceae</taxon>
        <taxon>Leptospira</taxon>
    </lineage>
</organism>
<accession>A0A4R9GH29</accession>
<feature type="transmembrane region" description="Helical" evidence="1">
    <location>
        <begin position="42"/>
        <end position="61"/>
    </location>
</feature>
<dbReference type="EMBL" id="RQET01000004">
    <property type="protein sequence ID" value="TGK11641.1"/>
    <property type="molecule type" value="Genomic_DNA"/>
</dbReference>
<keyword evidence="1" id="KW-1133">Transmembrane helix</keyword>
<keyword evidence="1" id="KW-0812">Transmembrane</keyword>
<feature type="transmembrane region" description="Helical" evidence="1">
    <location>
        <begin position="97"/>
        <end position="121"/>
    </location>
</feature>
<proteinExistence type="predicted"/>
<evidence type="ECO:0000256" key="1">
    <source>
        <dbReference type="SAM" id="Phobius"/>
    </source>
</evidence>